<dbReference type="Proteomes" id="UP000886748">
    <property type="component" value="Unassembled WGS sequence"/>
</dbReference>
<name>A0A9D1SQY9_9CLOT</name>
<proteinExistence type="predicted"/>
<reference evidence="2" key="2">
    <citation type="journal article" date="2021" name="PeerJ">
        <title>Extensive microbial diversity within the chicken gut microbiome revealed by metagenomics and culture.</title>
        <authorList>
            <person name="Gilroy R."/>
            <person name="Ravi A."/>
            <person name="Getino M."/>
            <person name="Pursley I."/>
            <person name="Horton D.L."/>
            <person name="Alikhan N.F."/>
            <person name="Baker D."/>
            <person name="Gharbi K."/>
            <person name="Hall N."/>
            <person name="Watson M."/>
            <person name="Adriaenssens E.M."/>
            <person name="Foster-Nyarko E."/>
            <person name="Jarju S."/>
            <person name="Secka A."/>
            <person name="Antonio M."/>
            <person name="Oren A."/>
            <person name="Chaudhuri R.R."/>
            <person name="La Ragione R."/>
            <person name="Hildebrand F."/>
            <person name="Pallen M.J."/>
        </authorList>
    </citation>
    <scope>NUCLEOTIDE SEQUENCE</scope>
    <source>
        <strain evidence="2">CHK154-7741</strain>
    </source>
</reference>
<keyword evidence="1" id="KW-0812">Transmembrane</keyword>
<reference evidence="2" key="1">
    <citation type="submission" date="2020-10" db="EMBL/GenBank/DDBJ databases">
        <authorList>
            <person name="Gilroy R."/>
        </authorList>
    </citation>
    <scope>NUCLEOTIDE SEQUENCE</scope>
    <source>
        <strain evidence="2">CHK154-7741</strain>
    </source>
</reference>
<keyword evidence="1" id="KW-1133">Transmembrane helix</keyword>
<evidence type="ECO:0000256" key="1">
    <source>
        <dbReference type="SAM" id="Phobius"/>
    </source>
</evidence>
<sequence>MIHLQTTTVNNVPASKDMKSKDYNSHFGHAVQSSLPLYSKDMYFDSLIKSNEFKKYNNFNKKSAKDISFSALPLSGVEKIKNSGMWKLFNQKWISKFIAKADSSQTIFDAIFALAITCVFRPAAIMAQSSEKTKKKDMKAAEHSISSGLIGYGFALLVFSPIKKALDKIKAHPEHFAKKASAFFKYADKNMNKSMSSSKRMQTYTMLFNKTAEILTASFRSGLTIGMIPYIDQYIFTPLQGTKATEETKKELQNPVYKFSVINFKNNQETNKVFQNFTGVMK</sequence>
<evidence type="ECO:0000313" key="3">
    <source>
        <dbReference type="Proteomes" id="UP000886748"/>
    </source>
</evidence>
<dbReference type="EMBL" id="DVOD01000003">
    <property type="protein sequence ID" value="HIU91541.1"/>
    <property type="molecule type" value="Genomic_DNA"/>
</dbReference>
<feature type="transmembrane region" description="Helical" evidence="1">
    <location>
        <begin position="145"/>
        <end position="162"/>
    </location>
</feature>
<gene>
    <name evidence="2" type="ORF">IAD26_00255</name>
</gene>
<protein>
    <submittedName>
        <fullName evidence="2">Uncharacterized protein</fullName>
    </submittedName>
</protein>
<keyword evidence="1" id="KW-0472">Membrane</keyword>
<feature type="transmembrane region" description="Helical" evidence="1">
    <location>
        <begin position="106"/>
        <end position="125"/>
    </location>
</feature>
<comment type="caution">
    <text evidence="2">The sequence shown here is derived from an EMBL/GenBank/DDBJ whole genome shotgun (WGS) entry which is preliminary data.</text>
</comment>
<organism evidence="2 3">
    <name type="scientific">Candidatus Limenecus avicola</name>
    <dbReference type="NCBI Taxonomy" id="2840847"/>
    <lineage>
        <taxon>Bacteria</taxon>
        <taxon>Bacillati</taxon>
        <taxon>Bacillota</taxon>
        <taxon>Clostridia</taxon>
        <taxon>Eubacteriales</taxon>
        <taxon>Clostridiaceae</taxon>
        <taxon>Clostridiaceae incertae sedis</taxon>
        <taxon>Candidatus Limenecus</taxon>
    </lineage>
</organism>
<evidence type="ECO:0000313" key="2">
    <source>
        <dbReference type="EMBL" id="HIU91541.1"/>
    </source>
</evidence>
<accession>A0A9D1SQY9</accession>
<dbReference type="AlphaFoldDB" id="A0A9D1SQY9"/>